<keyword evidence="3" id="KW-1185">Reference proteome</keyword>
<gene>
    <name evidence="2" type="ORF">GCM10023143_19000</name>
</gene>
<dbReference type="InterPro" id="IPR036378">
    <property type="entry name" value="FAS1_dom_sf"/>
</dbReference>
<sequence>MKKQVKMKYFFRGKMLLLICGLAGVLSAGCQKDYYADGGLADPHYAGSIYDYLANDPYYFDTITYIIDRAGMKTVLQEDTVTFFSPTDDAIKGAMDDLNSYRYTNLEDSVHLEDISPEVWRYFLSMYILEGKFTANKFPRVDPNNIFSYPGINYVMYDGYVLNIGLIYQDYGGAEAVGARILNLTDITYNPSDFRKDPKVQIATSDIQPLNGVLHVLKNSHVFGFRQGEFKRIAEQYLLLGDPSKSPASAYRKNKNIFR</sequence>
<dbReference type="EMBL" id="BAABFN010000004">
    <property type="protein sequence ID" value="GAA4310496.1"/>
    <property type="molecule type" value="Genomic_DNA"/>
</dbReference>
<dbReference type="PROSITE" id="PS51257">
    <property type="entry name" value="PROKAR_LIPOPROTEIN"/>
    <property type="match status" value="1"/>
</dbReference>
<accession>A0ABP8FT89</accession>
<dbReference type="SUPFAM" id="SSF82153">
    <property type="entry name" value="FAS1 domain"/>
    <property type="match status" value="1"/>
</dbReference>
<evidence type="ECO:0000313" key="3">
    <source>
        <dbReference type="Proteomes" id="UP001501207"/>
    </source>
</evidence>
<keyword evidence="1" id="KW-0732">Signal</keyword>
<dbReference type="Proteomes" id="UP001501207">
    <property type="component" value="Unassembled WGS sequence"/>
</dbReference>
<evidence type="ECO:0000256" key="1">
    <source>
        <dbReference type="SAM" id="SignalP"/>
    </source>
</evidence>
<feature type="chain" id="PRO_5045946374" evidence="1">
    <location>
        <begin position="29"/>
        <end position="259"/>
    </location>
</feature>
<dbReference type="Gene3D" id="2.30.180.10">
    <property type="entry name" value="FAS1 domain"/>
    <property type="match status" value="1"/>
</dbReference>
<proteinExistence type="predicted"/>
<comment type="caution">
    <text evidence="2">The sequence shown here is derived from an EMBL/GenBank/DDBJ whole genome shotgun (WGS) entry which is preliminary data.</text>
</comment>
<organism evidence="2 3">
    <name type="scientific">Compostibacter hankyongensis</name>
    <dbReference type="NCBI Taxonomy" id="1007089"/>
    <lineage>
        <taxon>Bacteria</taxon>
        <taxon>Pseudomonadati</taxon>
        <taxon>Bacteroidota</taxon>
        <taxon>Chitinophagia</taxon>
        <taxon>Chitinophagales</taxon>
        <taxon>Chitinophagaceae</taxon>
        <taxon>Compostibacter</taxon>
    </lineage>
</organism>
<reference evidence="3" key="1">
    <citation type="journal article" date="2019" name="Int. J. Syst. Evol. Microbiol.">
        <title>The Global Catalogue of Microorganisms (GCM) 10K type strain sequencing project: providing services to taxonomists for standard genome sequencing and annotation.</title>
        <authorList>
            <consortium name="The Broad Institute Genomics Platform"/>
            <consortium name="The Broad Institute Genome Sequencing Center for Infectious Disease"/>
            <person name="Wu L."/>
            <person name="Ma J."/>
        </authorList>
    </citation>
    <scope>NUCLEOTIDE SEQUENCE [LARGE SCALE GENOMIC DNA]</scope>
    <source>
        <strain evidence="3">JCM 17664</strain>
    </source>
</reference>
<protein>
    <submittedName>
        <fullName evidence="2">Fasciclin domain-containing protein</fullName>
    </submittedName>
</protein>
<name>A0ABP8FT89_9BACT</name>
<evidence type="ECO:0000313" key="2">
    <source>
        <dbReference type="EMBL" id="GAA4310496.1"/>
    </source>
</evidence>
<feature type="signal peptide" evidence="1">
    <location>
        <begin position="1"/>
        <end position="28"/>
    </location>
</feature>